<feature type="region of interest" description="Disordered" evidence="8">
    <location>
        <begin position="560"/>
        <end position="615"/>
    </location>
</feature>
<dbReference type="PANTHER" id="PTHR41523">
    <property type="entry name" value="TWO-COMPONENT SYSTEM SENSOR PROTEIN"/>
    <property type="match status" value="1"/>
</dbReference>
<feature type="transmembrane region" description="Helical" evidence="9">
    <location>
        <begin position="297"/>
        <end position="319"/>
    </location>
</feature>
<feature type="compositionally biased region" description="Polar residues" evidence="8">
    <location>
        <begin position="599"/>
        <end position="615"/>
    </location>
</feature>
<dbReference type="AlphaFoldDB" id="A0A2S2CTF6"/>
<comment type="catalytic activity">
    <reaction evidence="1">
        <text>ATP + protein L-histidine = ADP + protein N-phospho-L-histidine.</text>
        <dbReference type="EC" id="2.7.13.3"/>
    </reaction>
</comment>
<evidence type="ECO:0000256" key="4">
    <source>
        <dbReference type="ARBA" id="ARBA00022679"/>
    </source>
</evidence>
<proteinExistence type="predicted"/>
<reference evidence="12" key="1">
    <citation type="submission" date="2018-05" db="EMBL/GenBank/DDBJ databases">
        <title>Azospirillum thermophila sp. nov., a novel isolated from hot spring.</title>
        <authorList>
            <person name="Zhao Z."/>
        </authorList>
    </citation>
    <scope>NUCLEOTIDE SEQUENCE [LARGE SCALE GENOMIC DNA]</scope>
    <source>
        <strain evidence="12">CFH 70021</strain>
    </source>
</reference>
<dbReference type="PANTHER" id="PTHR41523:SF8">
    <property type="entry name" value="ETHYLENE RESPONSE SENSOR PROTEIN"/>
    <property type="match status" value="1"/>
</dbReference>
<keyword evidence="9" id="KW-0472">Membrane</keyword>
<keyword evidence="9" id="KW-1133">Transmembrane helix</keyword>
<keyword evidence="7" id="KW-0067">ATP-binding</keyword>
<sequence length="615" mass="67122">MDMPPPDQPETPAKAESWRVRRFPNLEASIGWLAACGLVFLVMVTAVFAVQSRERALSAAEERAGAAVRVLAEHAARLFDAADLLVEFAVQETVGRDWAEIESSRPLWERLNRQRSRLPFLDAVWLNDETGTLRLSTVGFPTPPSNASDRDSFRALKAGSTLPFIGERIIGRVTGKPSFLLSRRLSHPDGSFRGMASVTIDPTYLSGFYKEMDFPYPADILMVRAGGFDVLVREPGRGAVPAPLPEPARLAMVQAPRGGVVHQDGALIAYRPVDNWPVFVAVQHELEPVTGTWRRLLAPYGVLAGAAALALLALSALGFRQARTARRQQEVLEDRVRERTASLRQALAERDEALGKKDLLVREVHHRVKNSLQVVSSLLTLHGQTVGDAALRAQLEEAGRRVQAISDIHQLLYRADDVRVIPFHDYLAALCRELERSALCRGQSWHLDLSVDPVEMPTDQAIPLGLIANELVMNALKHGYPQEGGAGNGAKPILVRMTRVGGHAVRLAVADRGVGLPEGFDWRRSRSLGMRLVHALSGQLGTRLEIERLNPGVRFAVEVTLEPPDDGPDDGPDDAPEDGPARPPSPPSPQSPGPPEARSGTSTRPTEQRSAGSPQ</sequence>
<dbReference type="RefSeq" id="WP_109329318.1">
    <property type="nucleotide sequence ID" value="NZ_CP029353.1"/>
</dbReference>
<evidence type="ECO:0000256" key="2">
    <source>
        <dbReference type="ARBA" id="ARBA00012438"/>
    </source>
</evidence>
<keyword evidence="6" id="KW-0418">Kinase</keyword>
<evidence type="ECO:0000256" key="8">
    <source>
        <dbReference type="SAM" id="MobiDB-lite"/>
    </source>
</evidence>
<dbReference type="Gene3D" id="3.30.450.20">
    <property type="entry name" value="PAS domain"/>
    <property type="match status" value="2"/>
</dbReference>
<evidence type="ECO:0000313" key="12">
    <source>
        <dbReference type="Proteomes" id="UP000245629"/>
    </source>
</evidence>
<dbReference type="InterPro" id="IPR036890">
    <property type="entry name" value="HATPase_C_sf"/>
</dbReference>
<feature type="transmembrane region" description="Helical" evidence="9">
    <location>
        <begin position="30"/>
        <end position="50"/>
    </location>
</feature>
<evidence type="ECO:0000256" key="1">
    <source>
        <dbReference type="ARBA" id="ARBA00000085"/>
    </source>
</evidence>
<feature type="domain" description="Histidine kinase/HSP90-like ATPase" evidence="10">
    <location>
        <begin position="459"/>
        <end position="567"/>
    </location>
</feature>
<evidence type="ECO:0000256" key="6">
    <source>
        <dbReference type="ARBA" id="ARBA00022777"/>
    </source>
</evidence>
<protein>
    <recommendedName>
        <fullName evidence="2">histidine kinase</fullName>
        <ecNumber evidence="2">2.7.13.3</ecNumber>
    </recommendedName>
</protein>
<feature type="compositionally biased region" description="Acidic residues" evidence="8">
    <location>
        <begin position="563"/>
        <end position="577"/>
    </location>
</feature>
<name>A0A2S2CTF6_9PROT</name>
<dbReference type="OrthoDB" id="9767435at2"/>
<dbReference type="CDD" id="cd12914">
    <property type="entry name" value="PDC1_DGC_like"/>
    <property type="match status" value="1"/>
</dbReference>
<evidence type="ECO:0000313" key="11">
    <source>
        <dbReference type="EMBL" id="AWK87794.1"/>
    </source>
</evidence>
<dbReference type="GO" id="GO:0005524">
    <property type="term" value="F:ATP binding"/>
    <property type="evidence" value="ECO:0007669"/>
    <property type="project" value="UniProtKB-KW"/>
</dbReference>
<dbReference type="KEGG" id="azz:DEW08_17795"/>
<keyword evidence="3" id="KW-0597">Phosphoprotein</keyword>
<keyword evidence="12" id="KW-1185">Reference proteome</keyword>
<organism evidence="11 12">
    <name type="scientific">Azospirillum thermophilum</name>
    <dbReference type="NCBI Taxonomy" id="2202148"/>
    <lineage>
        <taxon>Bacteria</taxon>
        <taxon>Pseudomonadati</taxon>
        <taxon>Pseudomonadota</taxon>
        <taxon>Alphaproteobacteria</taxon>
        <taxon>Rhodospirillales</taxon>
        <taxon>Azospirillaceae</taxon>
        <taxon>Azospirillum</taxon>
    </lineage>
</organism>
<evidence type="ECO:0000256" key="5">
    <source>
        <dbReference type="ARBA" id="ARBA00022741"/>
    </source>
</evidence>
<dbReference type="Proteomes" id="UP000245629">
    <property type="component" value="Chromosome 2"/>
</dbReference>
<dbReference type="Pfam" id="PF07568">
    <property type="entry name" value="HisKA_2"/>
    <property type="match status" value="1"/>
</dbReference>
<keyword evidence="5" id="KW-0547">Nucleotide-binding</keyword>
<feature type="compositionally biased region" description="Pro residues" evidence="8">
    <location>
        <begin position="581"/>
        <end position="595"/>
    </location>
</feature>
<evidence type="ECO:0000259" key="10">
    <source>
        <dbReference type="SMART" id="SM00387"/>
    </source>
</evidence>
<dbReference type="EMBL" id="CP029353">
    <property type="protein sequence ID" value="AWK87794.1"/>
    <property type="molecule type" value="Genomic_DNA"/>
</dbReference>
<accession>A0A2S2CTF6</accession>
<gene>
    <name evidence="11" type="ORF">DEW08_17795</name>
</gene>
<evidence type="ECO:0000256" key="9">
    <source>
        <dbReference type="SAM" id="Phobius"/>
    </source>
</evidence>
<dbReference type="SMART" id="SM00387">
    <property type="entry name" value="HATPase_c"/>
    <property type="match status" value="1"/>
</dbReference>
<dbReference type="GO" id="GO:0004673">
    <property type="term" value="F:protein histidine kinase activity"/>
    <property type="evidence" value="ECO:0007669"/>
    <property type="project" value="UniProtKB-EC"/>
</dbReference>
<dbReference type="InterPro" id="IPR011495">
    <property type="entry name" value="Sig_transdc_His_kin_sub2_dim/P"/>
</dbReference>
<dbReference type="SUPFAM" id="SSF55874">
    <property type="entry name" value="ATPase domain of HSP90 chaperone/DNA topoisomerase II/histidine kinase"/>
    <property type="match status" value="1"/>
</dbReference>
<evidence type="ECO:0000256" key="3">
    <source>
        <dbReference type="ARBA" id="ARBA00022553"/>
    </source>
</evidence>
<keyword evidence="9" id="KW-0812">Transmembrane</keyword>
<dbReference type="Gene3D" id="3.30.565.10">
    <property type="entry name" value="Histidine kinase-like ATPase, C-terminal domain"/>
    <property type="match status" value="1"/>
</dbReference>
<keyword evidence="4" id="KW-0808">Transferase</keyword>
<dbReference type="EC" id="2.7.13.3" evidence="2"/>
<dbReference type="InterPro" id="IPR003594">
    <property type="entry name" value="HATPase_dom"/>
</dbReference>
<evidence type="ECO:0000256" key="7">
    <source>
        <dbReference type="ARBA" id="ARBA00022840"/>
    </source>
</evidence>